<dbReference type="OMA" id="YVNHDCT"/>
<keyword evidence="3" id="KW-1185">Reference proteome</keyword>
<dbReference type="RefSeq" id="XP_020897401.1">
    <property type="nucleotide sequence ID" value="XM_021041742.2"/>
</dbReference>
<dbReference type="InterPro" id="IPR051291">
    <property type="entry name" value="CIMAP"/>
</dbReference>
<dbReference type="PANTHER" id="PTHR21580">
    <property type="entry name" value="SHIPPO-1-RELATED"/>
    <property type="match status" value="1"/>
</dbReference>
<dbReference type="InterPro" id="IPR010736">
    <property type="entry name" value="SHIPPO-rpt"/>
</dbReference>
<proteinExistence type="predicted"/>
<dbReference type="GO" id="GO:0005856">
    <property type="term" value="C:cytoskeleton"/>
    <property type="evidence" value="ECO:0007669"/>
    <property type="project" value="TreeGrafter"/>
</dbReference>
<feature type="region of interest" description="Disordered" evidence="1">
    <location>
        <begin position="1"/>
        <end position="24"/>
    </location>
</feature>
<evidence type="ECO:0000313" key="2">
    <source>
        <dbReference type="EnsemblMetazoa" id="XP_020897401.1"/>
    </source>
</evidence>
<organism evidence="2 3">
    <name type="scientific">Exaiptasia diaphana</name>
    <name type="common">Tropical sea anemone</name>
    <name type="synonym">Aiptasia pulchella</name>
    <dbReference type="NCBI Taxonomy" id="2652724"/>
    <lineage>
        <taxon>Eukaryota</taxon>
        <taxon>Metazoa</taxon>
        <taxon>Cnidaria</taxon>
        <taxon>Anthozoa</taxon>
        <taxon>Hexacorallia</taxon>
        <taxon>Actiniaria</taxon>
        <taxon>Aiptasiidae</taxon>
        <taxon>Exaiptasia</taxon>
    </lineage>
</organism>
<reference evidence="2" key="1">
    <citation type="submission" date="2022-11" db="UniProtKB">
        <authorList>
            <consortium name="EnsemblMetazoa"/>
        </authorList>
    </citation>
    <scope>IDENTIFICATION</scope>
</reference>
<dbReference type="OrthoDB" id="429991at2759"/>
<dbReference type="Proteomes" id="UP000887567">
    <property type="component" value="Unplaced"/>
</dbReference>
<dbReference type="PANTHER" id="PTHR21580:SF57">
    <property type="entry name" value="OUTER DENSE FIBER OF SPERM TAILS 3-LIKE 2-RELATED"/>
    <property type="match status" value="1"/>
</dbReference>
<evidence type="ECO:0000256" key="1">
    <source>
        <dbReference type="SAM" id="MobiDB-lite"/>
    </source>
</evidence>
<accession>A0A913X1E1</accession>
<name>A0A913X1E1_EXADI</name>
<feature type="compositionally biased region" description="Polar residues" evidence="1">
    <location>
        <begin position="183"/>
        <end position="202"/>
    </location>
</feature>
<dbReference type="AlphaFoldDB" id="A0A913X1E1"/>
<dbReference type="GeneID" id="110236248"/>
<feature type="region of interest" description="Disordered" evidence="1">
    <location>
        <begin position="84"/>
        <end position="114"/>
    </location>
</feature>
<sequence>MTEQAEDTKGPLIAARERGPGPGRYGLPSTCGYIEHDFTKTKSPAYSFGGRLENSMFKKDCSPGPGYFIDPTITKTGKDGTPSYSVLGRQKDPNTFKTPAPGTYSPEKVHPQGERHAPAYSMGARTRFRRRDGTPAANSYTLPTLLGPRVPNKYSSSSYSMTARAKTGGFSEDLAKTPGPGRYQTTQPNTVKNKSPSYSMLSRSYMPGDSTKKPGPGAHSPEKVYVTKKAAPSFSLGIRHSEFITPLIIDASD</sequence>
<dbReference type="KEGG" id="epa:110236248"/>
<feature type="region of interest" description="Disordered" evidence="1">
    <location>
        <begin position="169"/>
        <end position="223"/>
    </location>
</feature>
<dbReference type="Pfam" id="PF07004">
    <property type="entry name" value="SHIPPO-rpt"/>
    <property type="match status" value="5"/>
</dbReference>
<evidence type="ECO:0000313" key="3">
    <source>
        <dbReference type="Proteomes" id="UP000887567"/>
    </source>
</evidence>
<dbReference type="EnsemblMetazoa" id="XM_021041742.2">
    <property type="protein sequence ID" value="XP_020897401.1"/>
    <property type="gene ID" value="LOC110236248"/>
</dbReference>
<protein>
    <recommendedName>
        <fullName evidence="4">Outer dense fiber protein 3</fullName>
    </recommendedName>
</protein>
<evidence type="ECO:0008006" key="4">
    <source>
        <dbReference type="Google" id="ProtNLM"/>
    </source>
</evidence>